<evidence type="ECO:0000313" key="3">
    <source>
        <dbReference type="EMBL" id="BAY81655.1"/>
    </source>
</evidence>
<dbReference type="InterPro" id="IPR011049">
    <property type="entry name" value="Serralysin-like_metalloprot_C"/>
</dbReference>
<dbReference type="Pfam" id="PF04151">
    <property type="entry name" value="PPC"/>
    <property type="match status" value="1"/>
</dbReference>
<feature type="domain" description="Peptidase C-terminal archaeal/bacterial" evidence="2">
    <location>
        <begin position="969"/>
        <end position="1054"/>
    </location>
</feature>
<dbReference type="InterPro" id="IPR007280">
    <property type="entry name" value="Peptidase_C_arc/bac"/>
</dbReference>
<evidence type="ECO:0000256" key="1">
    <source>
        <dbReference type="SAM" id="MobiDB-lite"/>
    </source>
</evidence>
<gene>
    <name evidence="3" type="ORF">NIES267_11320</name>
</gene>
<dbReference type="EMBL" id="AP018227">
    <property type="protein sequence ID" value="BAY81655.1"/>
    <property type="molecule type" value="Genomic_DNA"/>
</dbReference>
<dbReference type="OrthoDB" id="464425at2"/>
<proteinExistence type="predicted"/>
<dbReference type="Proteomes" id="UP000218418">
    <property type="component" value="Chromosome"/>
</dbReference>
<reference evidence="3 4" key="1">
    <citation type="submission" date="2017-06" db="EMBL/GenBank/DDBJ databases">
        <title>Genome sequencing of cyanobaciteial culture collection at National Institute for Environmental Studies (NIES).</title>
        <authorList>
            <person name="Hirose Y."/>
            <person name="Shimura Y."/>
            <person name="Fujisawa T."/>
            <person name="Nakamura Y."/>
            <person name="Kawachi M."/>
        </authorList>
    </citation>
    <scope>NUCLEOTIDE SEQUENCE [LARGE SCALE GENOMIC DNA]</scope>
    <source>
        <strain evidence="3 4">NIES-267</strain>
    </source>
</reference>
<protein>
    <recommendedName>
        <fullName evidence="2">Peptidase C-terminal archaeal/bacterial domain-containing protein</fullName>
    </recommendedName>
</protein>
<evidence type="ECO:0000313" key="4">
    <source>
        <dbReference type="Proteomes" id="UP000218418"/>
    </source>
</evidence>
<feature type="region of interest" description="Disordered" evidence="1">
    <location>
        <begin position="126"/>
        <end position="146"/>
    </location>
</feature>
<accession>A0A1Z4LKB1</accession>
<organism evidence="3 4">
    <name type="scientific">Calothrix parasitica NIES-267</name>
    <dbReference type="NCBI Taxonomy" id="1973488"/>
    <lineage>
        <taxon>Bacteria</taxon>
        <taxon>Bacillati</taxon>
        <taxon>Cyanobacteriota</taxon>
        <taxon>Cyanophyceae</taxon>
        <taxon>Nostocales</taxon>
        <taxon>Calotrichaceae</taxon>
        <taxon>Calothrix</taxon>
    </lineage>
</organism>
<dbReference type="Gene3D" id="2.150.10.10">
    <property type="entry name" value="Serralysin-like metalloprotease, C-terminal"/>
    <property type="match status" value="1"/>
</dbReference>
<keyword evidence="4" id="KW-1185">Reference proteome</keyword>
<name>A0A1Z4LKB1_9CYAN</name>
<sequence length="1459" mass="156272">MAISITATPSVLVEEEGTEVTLTISSSEPIPEGGLVLTVSSDTVNALGQFDVLAAQPENVQILGVTDDTNGFRVRLNEQTGTITLPVFDDSDEDSPLDLTFSVEPGEGYTVNESAGSVTLTIEDAEGGMTTPPDETPDETPGTGSGLPLVSLNTGPNYLVEADGTVSAHVFNVTGGTIPSGGLLVGVNAPNLSEFDLDGISVGDGGEIVNVREDGFDIRLTDFTVLVDLPVAADGETEGLETASFSLVAGDGYEVNSDFSSGKFALVDTVEEIPQEAIDKRNDTLPLATSVELSEDEPTFLTASINFDIGNRYKNEDGTYTYIDATEDVDFYSFELSEGDVVAIDGDVWQRGEPPTNLAGFANDLSQGPFLAQRIFDSEGNELVTTWASQGPGELFASRDGYLEFVAPENGIYYLGLSNFLSGAPDIWEEVNPAYSAEEKKYDPFVPGGGNNGGNSTNFLAFGEYDITIDLNPEIILELPQFVGDSSINNRNSDISVNPELPTVSLDFLSFTLDSEAESNLVSPYLTEGTLETNSALVLTFETEGEIPEEGILVNVNSDSYLRQYVTKRGFLFQPFTPGSELETLLYDETGRETGFQLRVFEPYTFVTLNAQSRGYVDVIEPDVEAPEDVTWFLESAEGYNIASDASEITATYYDPDQVPEPTVIPEVGISISETQLIESEKTSTTLKFTLSEPPPAEGVIVQINGSNESILPQFDIFNLEIDGGVFPSPDSTFSGFYFKITEQEASITLPVFEDPFDEGLQSYSFSLQEAPNYTIANGAGEAAFTIADNPDSVVEVSLSSESETLVESENTIGVLTFNLTANPTTEGVTVNVDAPNISEFDVDALSVTGGEITEVTDSSFSLNITDATAIVELPVLSDGEAEGLETATFSLAQSTGSTINPDGNEVVITLTDNPNQVPVTEEFGGNDTIEQANDLNLNSENLSTTLRGSLSAFDLGQGFGNENDAGEDVDIYKVDLQAGDSIKIDIDSIPFETITDVFAGIEQRLDSELRLFDVEGNELASVNNAAAPDEEFSRDPYLEFTAEEAGSYYVGVSQLGNRNYNPNVEGSGSGWIFPEIGVFYGEYELNASLTPASSEPVDEALFNFEWTGQIAGFSVEGQFSYDAAQSYEAGIVREEDLLSFDVSFFDPDGNLLRTYTENQDLSRYPTFNFAFDTQTQEILQDGTWDVDDDINLERNGFMFGEGNPDLRGMEDAQSGLAFWTRPSDDKLPHLHVDDWNDELGFPIGYSTHEDVSFPTLTVAELIDNGKVGETYLESVQDNLDELGKPVVVSVSKNGSEGFMPVFGTVEGDVIEVEASNQLIFAGAKGDLVDASVGSGSGNRLYLGGGDDIAILGMSDRIVGGAGDDKFFAMSGGDNILTGGAGADQFWIATAETPDAANIITDFTSGEDVLGIAGLGIGFDDLSITQQEDNTLIAANGSDLAILQGIGVDSLIADNFAFV</sequence>
<evidence type="ECO:0000259" key="2">
    <source>
        <dbReference type="Pfam" id="PF04151"/>
    </source>
</evidence>
<dbReference type="Gene3D" id="2.60.120.380">
    <property type="match status" value="2"/>
</dbReference>
<dbReference type="SUPFAM" id="SSF51120">
    <property type="entry name" value="beta-Roll"/>
    <property type="match status" value="1"/>
</dbReference>